<gene>
    <name evidence="3" type="ORF">UNLARM2_0039</name>
</gene>
<dbReference type="InterPro" id="IPR016039">
    <property type="entry name" value="Thiolase-like"/>
</dbReference>
<keyword evidence="1" id="KW-0414">Isoprene biosynthesis</keyword>
<name>C7DG35_MICA2</name>
<feature type="domain" description="Hydroxymethylglutaryl-coenzyme A synthase C-terminal" evidence="2">
    <location>
        <begin position="465"/>
        <end position="528"/>
    </location>
</feature>
<dbReference type="EMBL" id="GG697236">
    <property type="protein sequence ID" value="EET90505.1"/>
    <property type="molecule type" value="Genomic_DNA"/>
</dbReference>
<dbReference type="Gene3D" id="3.40.47.10">
    <property type="match status" value="1"/>
</dbReference>
<dbReference type="GO" id="GO:0004421">
    <property type="term" value="F:hydroxymethylglutaryl-CoA synthase activity"/>
    <property type="evidence" value="ECO:0007669"/>
    <property type="project" value="InterPro"/>
</dbReference>
<sequence>MENADAPIEAVPESRVAITGLAYSLGRLRISTEEKVKTIVPQDAVAKEAEKVIAGLGVISTSVAGIGESVVTSGALAIVKLILSTGVNPEEIRTIAVATETPTGTSESIAVQVVDTANRIIDALNKNGYGIGRLAPSVQLHIQDACASMGDALSSFAVNGLGGGKAIIVGTDDAKYKFRTGPDETGGFGSAAMLVEPADKARAGIFLSDKVGHYSSYRPDFLKPVFSDERNDSGLEFVARYPIVFGDYSNYIYAFDSYMALKNWADAVGIGINGLSMLDSTLVVAHIPYAKMPEKELAYLVRHIARNDGALRAAIRNEIGGQDEYFLDGFGDIETELSFVSDFGKIYYGNVGIPMELLSRLMQREQKKKFKSFINDRLNENKNSYIDNIMEQMIEMLEKYSPTGKLRGSMENAIAQLQGIKQKRRIAFEDIAAALDTVMAEVKEFQKLDAAYNKAVRSSPTFKKIKAMLEVDNAVWLPARQGNLYSASLALGLGSVMSRCDESKLAGIRRMLLMFYGSGSQSDVLSGTPINVGKIAEQVGRSIELETAAQKEITAAEYEAIRTDITGIYKDGSLPVTHDPLSWSVRINGEALLKSLKPYLELYEKAKSKAKLRSGDMAIAATADKNKSKSV</sequence>
<dbReference type="InterPro" id="IPR013746">
    <property type="entry name" value="HMG_CoA_synt_C_dom"/>
</dbReference>
<dbReference type="Proteomes" id="UP000332487">
    <property type="component" value="Unassembled WGS sequence"/>
</dbReference>
<dbReference type="SUPFAM" id="SSF53901">
    <property type="entry name" value="Thiolase-like"/>
    <property type="match status" value="2"/>
</dbReference>
<accession>C7DG35</accession>
<evidence type="ECO:0000313" key="3">
    <source>
        <dbReference type="EMBL" id="EET90505.1"/>
    </source>
</evidence>
<evidence type="ECO:0000313" key="4">
    <source>
        <dbReference type="Proteomes" id="UP000332487"/>
    </source>
</evidence>
<dbReference type="Pfam" id="PF08540">
    <property type="entry name" value="HMG_CoA_synt_C"/>
    <property type="match status" value="1"/>
</dbReference>
<dbReference type="GO" id="GO:0010142">
    <property type="term" value="P:farnesyl diphosphate biosynthetic process, mevalonate pathway"/>
    <property type="evidence" value="ECO:0007669"/>
    <property type="project" value="InterPro"/>
</dbReference>
<protein>
    <submittedName>
        <fullName evidence="3">3-hydroxy-3-methylglutaryl CoA synthase</fullName>
    </submittedName>
</protein>
<organism evidence="3 4">
    <name type="scientific">Candidatus Micrarchaeum acidiphilum ARMAN-2</name>
    <dbReference type="NCBI Taxonomy" id="425595"/>
    <lineage>
        <taxon>Archaea</taxon>
        <taxon>Candidatus Micrarchaeota</taxon>
        <taxon>Candidatus Micrarchaeia</taxon>
        <taxon>Candidatus Micrarchaeales</taxon>
        <taxon>Candidatus Micrarchaeaceae</taxon>
        <taxon>Candidatus Micrarchaeum</taxon>
    </lineage>
</organism>
<dbReference type="GO" id="GO:0006084">
    <property type="term" value="P:acetyl-CoA metabolic process"/>
    <property type="evidence" value="ECO:0007669"/>
    <property type="project" value="InterPro"/>
</dbReference>
<evidence type="ECO:0000256" key="1">
    <source>
        <dbReference type="ARBA" id="ARBA00023229"/>
    </source>
</evidence>
<reference evidence="3 4" key="1">
    <citation type="journal article" date="2009" name="Genome Biol.">
        <title>Community-wide analysis of microbial genome sequence signatures.</title>
        <authorList>
            <person name="Dick G.J."/>
            <person name="Andersson A.F."/>
            <person name="Baker B.J."/>
            <person name="Simmons S.L."/>
            <person name="Thomas B.C."/>
            <person name="Yelton A.P."/>
            <person name="Banfield J.F."/>
        </authorList>
    </citation>
    <scope>NUCLEOTIDE SEQUENCE [LARGE SCALE GENOMIC DNA]</scope>
    <source>
        <strain evidence="3">ARMAN-2</strain>
    </source>
</reference>
<dbReference type="AlphaFoldDB" id="C7DG35"/>
<reference evidence="3 4" key="2">
    <citation type="journal article" date="2010" name="Proc. Natl. Acad. Sci. U.S.A.">
        <title>Enigmatic, ultrasmall, uncultivated Archaea.</title>
        <authorList>
            <person name="Baker B.J."/>
            <person name="Comolli L.R."/>
            <person name="Dick G.J."/>
            <person name="Hauser L.J."/>
            <person name="Hyatt D."/>
            <person name="Dill B.D."/>
            <person name="Land M.L."/>
            <person name="Verberkmoes N.C."/>
            <person name="Hettich R.L."/>
            <person name="Banfield J.F."/>
        </authorList>
    </citation>
    <scope>NUCLEOTIDE SEQUENCE [LARGE SCALE GENOMIC DNA]</scope>
    <source>
        <strain evidence="3">ARMAN-2</strain>
    </source>
</reference>
<evidence type="ECO:0000259" key="2">
    <source>
        <dbReference type="Pfam" id="PF08540"/>
    </source>
</evidence>
<proteinExistence type="predicted"/>
<keyword evidence="4" id="KW-1185">Reference proteome</keyword>